<dbReference type="EMBL" id="CACVKT020007692">
    <property type="protein sequence ID" value="CAC5410132.1"/>
    <property type="molecule type" value="Genomic_DNA"/>
</dbReference>
<dbReference type="OrthoDB" id="10603673at2759"/>
<dbReference type="Proteomes" id="UP000507470">
    <property type="component" value="Unassembled WGS sequence"/>
</dbReference>
<keyword evidence="2" id="KW-1185">Reference proteome</keyword>
<organism evidence="1 2">
    <name type="scientific">Mytilus coruscus</name>
    <name type="common">Sea mussel</name>
    <dbReference type="NCBI Taxonomy" id="42192"/>
    <lineage>
        <taxon>Eukaryota</taxon>
        <taxon>Metazoa</taxon>
        <taxon>Spiralia</taxon>
        <taxon>Lophotrochozoa</taxon>
        <taxon>Mollusca</taxon>
        <taxon>Bivalvia</taxon>
        <taxon>Autobranchia</taxon>
        <taxon>Pteriomorphia</taxon>
        <taxon>Mytilida</taxon>
        <taxon>Mytiloidea</taxon>
        <taxon>Mytilidae</taxon>
        <taxon>Mytilinae</taxon>
        <taxon>Mytilus</taxon>
    </lineage>
</organism>
<dbReference type="AlphaFoldDB" id="A0A6J8DR58"/>
<sequence length="172" mass="19360">MGAKLLQRIEIRWGPEADSVINLEYGLLEICFDGIDNNFLKHITNLYYLFPLQSLYREYSSQDSSSKEDGQINLQPSLRLYQEIKKVLLLKLGVGIGADFYGNCGCIKGLCDFTVTVKNIDNKILRRTTLSARIAALRKMVLSETCFHGVGIRLGGLIQLIQRLASQLVCKD</sequence>
<reference evidence="1 2" key="1">
    <citation type="submission" date="2020-06" db="EMBL/GenBank/DDBJ databases">
        <authorList>
            <person name="Li R."/>
            <person name="Bekaert M."/>
        </authorList>
    </citation>
    <scope>NUCLEOTIDE SEQUENCE [LARGE SCALE GENOMIC DNA]</scope>
    <source>
        <strain evidence="2">wild</strain>
    </source>
</reference>
<protein>
    <submittedName>
        <fullName evidence="1">DNAH</fullName>
    </submittedName>
</protein>
<evidence type="ECO:0000313" key="2">
    <source>
        <dbReference type="Proteomes" id="UP000507470"/>
    </source>
</evidence>
<accession>A0A6J8DR58</accession>
<proteinExistence type="predicted"/>
<evidence type="ECO:0000313" key="1">
    <source>
        <dbReference type="EMBL" id="CAC5410132.1"/>
    </source>
</evidence>
<name>A0A6J8DR58_MYTCO</name>
<gene>
    <name evidence="1" type="ORF">MCOR_43336</name>
</gene>